<dbReference type="InterPro" id="IPR050595">
    <property type="entry name" value="Bact_response_regulator"/>
</dbReference>
<name>A0A1F5VQE3_9BACT</name>
<gene>
    <name evidence="4" type="ORF">A2Y62_12715</name>
</gene>
<reference evidence="4 5" key="1">
    <citation type="journal article" date="2016" name="Nat. Commun.">
        <title>Thousands of microbial genomes shed light on interconnected biogeochemical processes in an aquifer system.</title>
        <authorList>
            <person name="Anantharaman K."/>
            <person name="Brown C.T."/>
            <person name="Hug L.A."/>
            <person name="Sharon I."/>
            <person name="Castelle C.J."/>
            <person name="Probst A.J."/>
            <person name="Thomas B.C."/>
            <person name="Singh A."/>
            <person name="Wilkins M.J."/>
            <person name="Karaoz U."/>
            <person name="Brodie E.L."/>
            <person name="Williams K.H."/>
            <person name="Hubbard S.S."/>
            <person name="Banfield J.F."/>
        </authorList>
    </citation>
    <scope>NUCLEOTIDE SEQUENCE [LARGE SCALE GENOMIC DNA]</scope>
</reference>
<dbReference type="InterPro" id="IPR001789">
    <property type="entry name" value="Sig_transdc_resp-reg_receiver"/>
</dbReference>
<dbReference type="PROSITE" id="PS50110">
    <property type="entry name" value="RESPONSE_REGULATORY"/>
    <property type="match status" value="1"/>
</dbReference>
<dbReference type="InterPro" id="IPR011006">
    <property type="entry name" value="CheY-like_superfamily"/>
</dbReference>
<evidence type="ECO:0000256" key="2">
    <source>
        <dbReference type="PROSITE-ProRule" id="PRU00169"/>
    </source>
</evidence>
<dbReference type="STRING" id="1817863.A2Y62_12715"/>
<keyword evidence="1 2" id="KW-0597">Phosphoprotein</keyword>
<dbReference type="GO" id="GO:0000160">
    <property type="term" value="P:phosphorelay signal transduction system"/>
    <property type="evidence" value="ECO:0007669"/>
    <property type="project" value="InterPro"/>
</dbReference>
<dbReference type="SUPFAM" id="SSF52172">
    <property type="entry name" value="CheY-like"/>
    <property type="match status" value="1"/>
</dbReference>
<evidence type="ECO:0000256" key="1">
    <source>
        <dbReference type="ARBA" id="ARBA00022553"/>
    </source>
</evidence>
<dbReference type="PANTHER" id="PTHR44591:SF3">
    <property type="entry name" value="RESPONSE REGULATORY DOMAIN-CONTAINING PROTEIN"/>
    <property type="match status" value="1"/>
</dbReference>
<sequence>MSVFKKILVVEDSELLHRMYDLIFMNFKTKGGKVIHATNGKEAFAKLQNNPDTNLIILDINMPVMSGLEFLLHRNIHNLFKDIPVVIVTTEGSEEDTVRGLQAGARAYIKKPFQPSNLMKIIDTLLQDQI</sequence>
<dbReference type="AlphaFoldDB" id="A0A1F5VQE3"/>
<feature type="modified residue" description="4-aspartylphosphate" evidence="2">
    <location>
        <position position="59"/>
    </location>
</feature>
<dbReference type="SMART" id="SM00448">
    <property type="entry name" value="REC"/>
    <property type="match status" value="1"/>
</dbReference>
<evidence type="ECO:0000313" key="4">
    <source>
        <dbReference type="EMBL" id="OGF65583.1"/>
    </source>
</evidence>
<dbReference type="EMBL" id="MFGW01000111">
    <property type="protein sequence ID" value="OGF65583.1"/>
    <property type="molecule type" value="Genomic_DNA"/>
</dbReference>
<feature type="domain" description="Response regulatory" evidence="3">
    <location>
        <begin position="6"/>
        <end position="126"/>
    </location>
</feature>
<accession>A0A1F5VQE3</accession>
<comment type="caution">
    <text evidence="4">The sequence shown here is derived from an EMBL/GenBank/DDBJ whole genome shotgun (WGS) entry which is preliminary data.</text>
</comment>
<dbReference type="Proteomes" id="UP000178943">
    <property type="component" value="Unassembled WGS sequence"/>
</dbReference>
<dbReference type="Gene3D" id="3.40.50.2300">
    <property type="match status" value="1"/>
</dbReference>
<protein>
    <recommendedName>
        <fullName evidence="3">Response regulatory domain-containing protein</fullName>
    </recommendedName>
</protein>
<dbReference type="PANTHER" id="PTHR44591">
    <property type="entry name" value="STRESS RESPONSE REGULATOR PROTEIN 1"/>
    <property type="match status" value="1"/>
</dbReference>
<organism evidence="4 5">
    <name type="scientific">Candidatus Fischerbacteria bacterium RBG_13_37_8</name>
    <dbReference type="NCBI Taxonomy" id="1817863"/>
    <lineage>
        <taxon>Bacteria</taxon>
        <taxon>Candidatus Fischeribacteriota</taxon>
    </lineage>
</organism>
<evidence type="ECO:0000313" key="5">
    <source>
        <dbReference type="Proteomes" id="UP000178943"/>
    </source>
</evidence>
<proteinExistence type="predicted"/>
<evidence type="ECO:0000259" key="3">
    <source>
        <dbReference type="PROSITE" id="PS50110"/>
    </source>
</evidence>
<dbReference type="Pfam" id="PF00072">
    <property type="entry name" value="Response_reg"/>
    <property type="match status" value="1"/>
</dbReference>